<dbReference type="Gene3D" id="3.40.630.70">
    <property type="entry name" value="Leucyl/phenylalanyl-tRNA-protein transferase, C-terminal domain"/>
    <property type="match status" value="1"/>
</dbReference>
<comment type="caution">
    <text evidence="6">The sequence shown here is derived from an EMBL/GenBank/DDBJ whole genome shotgun (WGS) entry which is preliminary data.</text>
</comment>
<reference evidence="6 7" key="1">
    <citation type="submission" date="2024-01" db="EMBL/GenBank/DDBJ databases">
        <title>Multi-omics insights into the function and evolution of sodium benzoate biodegradation pathways in Benzoatithermus flavus gen. nov., sp. nov. from hot spring.</title>
        <authorList>
            <person name="Hu C.-J."/>
            <person name="Li W.-J."/>
        </authorList>
    </citation>
    <scope>NUCLEOTIDE SEQUENCE [LARGE SCALE GENOMIC DNA]</scope>
    <source>
        <strain evidence="6 7">SYSU G07066</strain>
    </source>
</reference>
<proteinExistence type="inferred from homology"/>
<evidence type="ECO:0000256" key="3">
    <source>
        <dbReference type="ARBA" id="ARBA00023315"/>
    </source>
</evidence>
<organism evidence="6 7">
    <name type="scientific">Benzoatithermus flavus</name>
    <dbReference type="NCBI Taxonomy" id="3108223"/>
    <lineage>
        <taxon>Bacteria</taxon>
        <taxon>Pseudomonadati</taxon>
        <taxon>Pseudomonadota</taxon>
        <taxon>Alphaproteobacteria</taxon>
        <taxon>Geminicoccales</taxon>
        <taxon>Geminicoccaceae</taxon>
        <taxon>Benzoatithermus</taxon>
    </lineage>
</organism>
<protein>
    <recommendedName>
        <fullName evidence="4">Leucyl/phenylalanyl-tRNA--protein transferase</fullName>
        <ecNumber evidence="4">2.3.2.6</ecNumber>
    </recommendedName>
    <alternativeName>
        <fullName evidence="4">L/F-transferase</fullName>
    </alternativeName>
    <alternativeName>
        <fullName evidence="4">Leucyltransferase</fullName>
    </alternativeName>
    <alternativeName>
        <fullName evidence="4">Phenyalanyltransferase</fullName>
    </alternativeName>
</protein>
<dbReference type="InterPro" id="IPR004616">
    <property type="entry name" value="Leu/Phe-tRNA_Trfase"/>
</dbReference>
<feature type="compositionally biased region" description="Low complexity" evidence="5">
    <location>
        <begin position="226"/>
        <end position="235"/>
    </location>
</feature>
<evidence type="ECO:0000256" key="4">
    <source>
        <dbReference type="HAMAP-Rule" id="MF_00688"/>
    </source>
</evidence>
<name>A0ABU8XU97_9PROT</name>
<dbReference type="RefSeq" id="WP_418160629.1">
    <property type="nucleotide sequence ID" value="NZ_JBBLZC010000018.1"/>
</dbReference>
<comment type="function">
    <text evidence="4">Functions in the N-end rule pathway of protein degradation where it conjugates Leu, Phe and, less efficiently, Met from aminoacyl-tRNAs to the N-termini of proteins containing an N-terminal arginine or lysine.</text>
</comment>
<dbReference type="GO" id="GO:0008914">
    <property type="term" value="F:leucyl-tRNA--protein transferase activity"/>
    <property type="evidence" value="ECO:0007669"/>
    <property type="project" value="UniProtKB-EC"/>
</dbReference>
<dbReference type="NCBIfam" id="TIGR00667">
    <property type="entry name" value="aat"/>
    <property type="match status" value="1"/>
</dbReference>
<dbReference type="PANTHER" id="PTHR30098:SF2">
    <property type="entry name" value="LEUCYL_PHENYLALANYL-TRNA--PROTEIN TRANSFERASE"/>
    <property type="match status" value="1"/>
</dbReference>
<keyword evidence="7" id="KW-1185">Reference proteome</keyword>
<evidence type="ECO:0000256" key="1">
    <source>
        <dbReference type="ARBA" id="ARBA00022490"/>
    </source>
</evidence>
<dbReference type="SUPFAM" id="SSF55729">
    <property type="entry name" value="Acyl-CoA N-acyltransferases (Nat)"/>
    <property type="match status" value="1"/>
</dbReference>
<dbReference type="EMBL" id="JBBLZC010000018">
    <property type="protein sequence ID" value="MEK0084777.1"/>
    <property type="molecule type" value="Genomic_DNA"/>
</dbReference>
<accession>A0ABU8XU97</accession>
<sequence>MLGLTPDFLLSAYAIGMFPMANDYHDATIHWIEPRRRGIIPLDGFHVPRSLGKALRRGRFQFRTDADFPAVIRACAEPTPDRPRTWLNPELIELYVDLHRRGHAHSVETWQDGRLVGGLYGVKLGGAFFGESMFSRVTDASKAALVELVARLRASGFVLLDTQFITEHLQRFGAIEISRVEYMNRLRRALPLVARFPTEPYPFWPSLVGGGTEPRSGAASGGGSKGSAHSITQTS</sequence>
<evidence type="ECO:0000313" key="7">
    <source>
        <dbReference type="Proteomes" id="UP001375743"/>
    </source>
</evidence>
<feature type="region of interest" description="Disordered" evidence="5">
    <location>
        <begin position="212"/>
        <end position="235"/>
    </location>
</feature>
<comment type="similarity">
    <text evidence="4">Belongs to the L/F-transferase family.</text>
</comment>
<dbReference type="Proteomes" id="UP001375743">
    <property type="component" value="Unassembled WGS sequence"/>
</dbReference>
<keyword evidence="3 4" id="KW-0012">Acyltransferase</keyword>
<evidence type="ECO:0000256" key="2">
    <source>
        <dbReference type="ARBA" id="ARBA00022679"/>
    </source>
</evidence>
<keyword evidence="1 4" id="KW-0963">Cytoplasm</keyword>
<dbReference type="PANTHER" id="PTHR30098">
    <property type="entry name" value="LEUCYL/PHENYLALANYL-TRNA--PROTEIN TRANSFERASE"/>
    <property type="match status" value="1"/>
</dbReference>
<comment type="subcellular location">
    <subcellularLocation>
        <location evidence="4">Cytoplasm</location>
    </subcellularLocation>
</comment>
<evidence type="ECO:0000313" key="6">
    <source>
        <dbReference type="EMBL" id="MEK0084777.1"/>
    </source>
</evidence>
<keyword evidence="2 4" id="KW-0808">Transferase</keyword>
<dbReference type="InterPro" id="IPR042203">
    <property type="entry name" value="Leu/Phe-tRNA_Trfase_C"/>
</dbReference>
<dbReference type="Pfam" id="PF03588">
    <property type="entry name" value="Leu_Phe_trans"/>
    <property type="match status" value="1"/>
</dbReference>
<dbReference type="InterPro" id="IPR016181">
    <property type="entry name" value="Acyl_CoA_acyltransferase"/>
</dbReference>
<comment type="catalytic activity">
    <reaction evidence="4">
        <text>N-terminal L-lysyl-[protein] + L-leucyl-tRNA(Leu) = N-terminal L-leucyl-L-lysyl-[protein] + tRNA(Leu) + H(+)</text>
        <dbReference type="Rhea" id="RHEA:12340"/>
        <dbReference type="Rhea" id="RHEA-COMP:9613"/>
        <dbReference type="Rhea" id="RHEA-COMP:9622"/>
        <dbReference type="Rhea" id="RHEA-COMP:12670"/>
        <dbReference type="Rhea" id="RHEA-COMP:12671"/>
        <dbReference type="ChEBI" id="CHEBI:15378"/>
        <dbReference type="ChEBI" id="CHEBI:65249"/>
        <dbReference type="ChEBI" id="CHEBI:78442"/>
        <dbReference type="ChEBI" id="CHEBI:78494"/>
        <dbReference type="ChEBI" id="CHEBI:133043"/>
        <dbReference type="EC" id="2.3.2.6"/>
    </reaction>
</comment>
<dbReference type="HAMAP" id="MF_00688">
    <property type="entry name" value="Leu_Phe_trans"/>
    <property type="match status" value="1"/>
</dbReference>
<gene>
    <name evidence="4 6" type="primary">aat</name>
    <name evidence="6" type="ORF">U1T56_16615</name>
</gene>
<comment type="catalytic activity">
    <reaction evidence="4">
        <text>L-phenylalanyl-tRNA(Phe) + an N-terminal L-alpha-aminoacyl-[protein] = an N-terminal L-phenylalanyl-L-alpha-aminoacyl-[protein] + tRNA(Phe)</text>
        <dbReference type="Rhea" id="RHEA:43632"/>
        <dbReference type="Rhea" id="RHEA-COMP:9668"/>
        <dbReference type="Rhea" id="RHEA-COMP:9699"/>
        <dbReference type="Rhea" id="RHEA-COMP:10636"/>
        <dbReference type="Rhea" id="RHEA-COMP:10637"/>
        <dbReference type="ChEBI" id="CHEBI:78442"/>
        <dbReference type="ChEBI" id="CHEBI:78531"/>
        <dbReference type="ChEBI" id="CHEBI:78597"/>
        <dbReference type="ChEBI" id="CHEBI:83561"/>
        <dbReference type="EC" id="2.3.2.6"/>
    </reaction>
</comment>
<evidence type="ECO:0000256" key="5">
    <source>
        <dbReference type="SAM" id="MobiDB-lite"/>
    </source>
</evidence>
<comment type="catalytic activity">
    <reaction evidence="4">
        <text>N-terminal L-arginyl-[protein] + L-leucyl-tRNA(Leu) = N-terminal L-leucyl-L-arginyl-[protein] + tRNA(Leu) + H(+)</text>
        <dbReference type="Rhea" id="RHEA:50416"/>
        <dbReference type="Rhea" id="RHEA-COMP:9613"/>
        <dbReference type="Rhea" id="RHEA-COMP:9622"/>
        <dbReference type="Rhea" id="RHEA-COMP:12672"/>
        <dbReference type="Rhea" id="RHEA-COMP:12673"/>
        <dbReference type="ChEBI" id="CHEBI:15378"/>
        <dbReference type="ChEBI" id="CHEBI:64719"/>
        <dbReference type="ChEBI" id="CHEBI:78442"/>
        <dbReference type="ChEBI" id="CHEBI:78494"/>
        <dbReference type="ChEBI" id="CHEBI:133044"/>
        <dbReference type="EC" id="2.3.2.6"/>
    </reaction>
</comment>
<dbReference type="EC" id="2.3.2.6" evidence="4"/>